<keyword evidence="9" id="KW-0969">Cilium</keyword>
<evidence type="ECO:0000256" key="14">
    <source>
        <dbReference type="SAM" id="Coils"/>
    </source>
</evidence>
<accession>A0A7K5NV15</accession>
<reference evidence="19 20" key="1">
    <citation type="submission" date="2019-09" db="EMBL/GenBank/DDBJ databases">
        <title>Bird 10,000 Genomes (B10K) Project - Family phase.</title>
        <authorList>
            <person name="Zhang G."/>
        </authorList>
    </citation>
    <scope>NUCLEOTIDE SEQUENCE [LARGE SCALE GENOMIC DNA]</scope>
    <source>
        <strain evidence="19">B10K-DU-021-33</strain>
        <tissue evidence="19">Mixed tissue sample</tissue>
    </source>
</reference>
<evidence type="ECO:0000256" key="13">
    <source>
        <dbReference type="ARBA" id="ARBA00031733"/>
    </source>
</evidence>
<proteinExistence type="inferred from homology"/>
<keyword evidence="5" id="KW-0221">Differentiation</keyword>
<evidence type="ECO:0000256" key="6">
    <source>
        <dbReference type="ARBA" id="ARBA00022846"/>
    </source>
</evidence>
<feature type="domain" description="Dynein regulatory complex subunit 7 MORN" evidence="17">
    <location>
        <begin position="422"/>
        <end position="705"/>
    </location>
</feature>
<keyword evidence="11" id="KW-0966">Cell projection</keyword>
<comment type="subcellular location">
    <subcellularLocation>
        <location evidence="1">Cytoplasm</location>
        <location evidence="1">Cytoskeleton</location>
        <location evidence="1">Flagellum axoneme</location>
    </subcellularLocation>
</comment>
<feature type="non-terminal residue" evidence="19">
    <location>
        <position position="863"/>
    </location>
</feature>
<evidence type="ECO:0000313" key="20">
    <source>
        <dbReference type="Proteomes" id="UP000524558"/>
    </source>
</evidence>
<dbReference type="PANTHER" id="PTHR35249:SF2">
    <property type="entry name" value="DYNEIN REGULATORY COMPLEX SUBUNIT 7"/>
    <property type="match status" value="1"/>
</dbReference>
<feature type="region of interest" description="Disordered" evidence="15">
    <location>
        <begin position="250"/>
        <end position="280"/>
    </location>
</feature>
<keyword evidence="20" id="KW-1185">Reference proteome</keyword>
<evidence type="ECO:0000259" key="17">
    <source>
        <dbReference type="Pfam" id="PF24667"/>
    </source>
</evidence>
<dbReference type="Proteomes" id="UP000524558">
    <property type="component" value="Unassembled WGS sequence"/>
</dbReference>
<feature type="region of interest" description="Disordered" evidence="15">
    <location>
        <begin position="376"/>
        <end position="397"/>
    </location>
</feature>
<feature type="domain" description="Dynein regulatory complex subunit 7 C-terminal" evidence="18">
    <location>
        <begin position="752"/>
        <end position="859"/>
    </location>
</feature>
<evidence type="ECO:0000256" key="12">
    <source>
        <dbReference type="ARBA" id="ARBA00031627"/>
    </source>
</evidence>
<evidence type="ECO:0000256" key="15">
    <source>
        <dbReference type="SAM" id="MobiDB-lite"/>
    </source>
</evidence>
<keyword evidence="8 14" id="KW-0175">Coiled coil</keyword>
<dbReference type="Pfam" id="PF24667">
    <property type="entry name" value="MORN_DRC7"/>
    <property type="match status" value="1"/>
</dbReference>
<dbReference type="AlphaFoldDB" id="A0A7K5NV15"/>
<evidence type="ECO:0000256" key="9">
    <source>
        <dbReference type="ARBA" id="ARBA00023069"/>
    </source>
</evidence>
<evidence type="ECO:0000256" key="4">
    <source>
        <dbReference type="ARBA" id="ARBA00022490"/>
    </source>
</evidence>
<dbReference type="InterPro" id="IPR056290">
    <property type="entry name" value="CEPT76/DRC7_peptidase-like_dom"/>
</dbReference>
<gene>
    <name evidence="19" type="primary">Drc7</name>
    <name evidence="19" type="ORF">CHRMAC_R11211</name>
</gene>
<evidence type="ECO:0000256" key="8">
    <source>
        <dbReference type="ARBA" id="ARBA00023054"/>
    </source>
</evidence>
<evidence type="ECO:0000259" key="18">
    <source>
        <dbReference type="Pfam" id="PF24671"/>
    </source>
</evidence>
<dbReference type="GO" id="GO:0030317">
    <property type="term" value="P:flagellated sperm motility"/>
    <property type="evidence" value="ECO:0007669"/>
    <property type="project" value="TreeGrafter"/>
</dbReference>
<comment type="similarity">
    <text evidence="2">Belongs to the DRC7 family.</text>
</comment>
<feature type="compositionally biased region" description="Basic and acidic residues" evidence="15">
    <location>
        <begin position="252"/>
        <end position="280"/>
    </location>
</feature>
<feature type="domain" description="CEP76/DRC7 peptidase-like" evidence="16">
    <location>
        <begin position="288"/>
        <end position="361"/>
    </location>
</feature>
<dbReference type="Pfam" id="PF24671">
    <property type="entry name" value="DRC7_C"/>
    <property type="match status" value="1"/>
</dbReference>
<keyword evidence="6" id="KW-0282">Flagellum</keyword>
<feature type="coiled-coil region" evidence="14">
    <location>
        <begin position="3"/>
        <end position="36"/>
    </location>
</feature>
<dbReference type="InterPro" id="IPR033551">
    <property type="entry name" value="DRC7/lobo"/>
</dbReference>
<dbReference type="Pfam" id="PF24656">
    <property type="entry name" value="CEPT76_peptidase"/>
    <property type="match status" value="1"/>
</dbReference>
<evidence type="ECO:0000259" key="16">
    <source>
        <dbReference type="Pfam" id="PF24656"/>
    </source>
</evidence>
<dbReference type="GO" id="GO:0031514">
    <property type="term" value="C:motile cilium"/>
    <property type="evidence" value="ECO:0007669"/>
    <property type="project" value="TreeGrafter"/>
</dbReference>
<dbReference type="InterPro" id="IPR056291">
    <property type="entry name" value="MORN_DRC7"/>
</dbReference>
<dbReference type="EMBL" id="VYZF01002298">
    <property type="protein sequence ID" value="NWT46775.1"/>
    <property type="molecule type" value="Genomic_DNA"/>
</dbReference>
<dbReference type="SUPFAM" id="SSF54001">
    <property type="entry name" value="Cysteine proteinases"/>
    <property type="match status" value="1"/>
</dbReference>
<evidence type="ECO:0000256" key="1">
    <source>
        <dbReference type="ARBA" id="ARBA00004611"/>
    </source>
</evidence>
<sequence>GGRMEVLEEKEEEEQREEEELKALEISDNLQDVETKVSVEQVCIPTYYLCLSASFCPGNDFDWSSTDMSQLPSSYKTNSLKEKKLLHIADHFLQQYAHLCPDRKPLFLHRVNECGVEKFVSTTVRPTLLPYAELYHWDGCASFVSDYLTMEPLESPITPPSSLYSPTTILKYQRGNCFDFSVLLCSMLIGAGYDAYCVHGYATREICTLDETLELCPLLRKPQEVPKEGMKKSNKYRVKPPPDLQSEFELQQEAKKKAETEAAPKNKEREEEKEVEKPEHDPLHGLRVHAWVLVLSGKKDVPETFFINPFTGNSHSTMDECFLGIESVWNHKNYWVNMQDCRNGCKDLIFDLSDTIRWEIMLSGSSKPLQLLSDAEEEKEFADKETDDMQEKEEEDMSFDMPPSWVAPIQIYPREFETHCSEGRKVILYKKAKLEKWAPYLNGNGLVKRLTIYADLDCTEVVEVREWFKNREDMLDMREVNKQTQLTTDYFSPGHLLSLKAYTYMSLEPETEYTMEFYNEARVDGLQKRVETANEMTEYFAGRDDFLHVRYMEFGKRGKKIHLAGTRTDINSRPIVQIKECFHRNPEKPADEDVAERIFLIREDMIQLTYHLKDKYITASKKDFFKAAEGDRKGNEIVMTPEMCITYQAGSSEKEEKLLHLYELLLELTAEEKQLKQQVRQSEAEALKILKIRENEETNVKLTVSIYNTERNEKRRQQYEAMKNTTEDELWGRGEQDLDYLEPFLIQVGHREKMTKGQALRVRDDCLTDLKHRLINKANIIQARLQKAAEELQKKDQWFQQNQNRLSAEEKDDFLARRSETTFHIQILALRLNREKQTAPQKYLALEEKLRRDPRLAEHFGHT</sequence>
<dbReference type="InterPro" id="IPR038765">
    <property type="entry name" value="Papain-like_cys_pep_sf"/>
</dbReference>
<evidence type="ECO:0000256" key="2">
    <source>
        <dbReference type="ARBA" id="ARBA00010738"/>
    </source>
</evidence>
<keyword evidence="10" id="KW-0206">Cytoskeleton</keyword>
<evidence type="ECO:0000313" key="19">
    <source>
        <dbReference type="EMBL" id="NWT46775.1"/>
    </source>
</evidence>
<keyword evidence="4" id="KW-0963">Cytoplasm</keyword>
<comment type="caution">
    <text evidence="19">The sequence shown here is derived from an EMBL/GenBank/DDBJ whole genome shotgun (WGS) entry which is preliminary data.</text>
</comment>
<evidence type="ECO:0000256" key="11">
    <source>
        <dbReference type="ARBA" id="ARBA00023273"/>
    </source>
</evidence>
<dbReference type="InterPro" id="IPR056292">
    <property type="entry name" value="DRC7_C"/>
</dbReference>
<name>A0A7K5NV15_CHRMC</name>
<evidence type="ECO:0000256" key="10">
    <source>
        <dbReference type="ARBA" id="ARBA00023212"/>
    </source>
</evidence>
<protein>
    <recommendedName>
        <fullName evidence="3">Dynein regulatory complex subunit 7</fullName>
    </recommendedName>
    <alternativeName>
        <fullName evidence="12">Coiled-coil domain-containing protein 135</fullName>
    </alternativeName>
    <alternativeName>
        <fullName evidence="13">Coiled-coil domain-containing protein lobo homolog</fullName>
    </alternativeName>
</protein>
<evidence type="ECO:0000256" key="7">
    <source>
        <dbReference type="ARBA" id="ARBA00022871"/>
    </source>
</evidence>
<organism evidence="19 20">
    <name type="scientific">Chroicocephalus maculipennis</name>
    <name type="common">Brown-hooded gull</name>
    <name type="synonym">Larus maculipennis</name>
    <dbReference type="NCBI Taxonomy" id="287016"/>
    <lineage>
        <taxon>Eukaryota</taxon>
        <taxon>Metazoa</taxon>
        <taxon>Chordata</taxon>
        <taxon>Craniata</taxon>
        <taxon>Vertebrata</taxon>
        <taxon>Euteleostomi</taxon>
        <taxon>Archelosauria</taxon>
        <taxon>Archosauria</taxon>
        <taxon>Dinosauria</taxon>
        <taxon>Saurischia</taxon>
        <taxon>Theropoda</taxon>
        <taxon>Coelurosauria</taxon>
        <taxon>Aves</taxon>
        <taxon>Neognathae</taxon>
        <taxon>Neoaves</taxon>
        <taxon>Charadriiformes</taxon>
        <taxon>Laridae</taxon>
        <taxon>Chroicocephalus</taxon>
    </lineage>
</organism>
<evidence type="ECO:0000256" key="5">
    <source>
        <dbReference type="ARBA" id="ARBA00022782"/>
    </source>
</evidence>
<evidence type="ECO:0000256" key="3">
    <source>
        <dbReference type="ARBA" id="ARBA00021303"/>
    </source>
</evidence>
<dbReference type="PANTHER" id="PTHR35249">
    <property type="entry name" value="DYNEIN REGULATORY COMPLEX SUBUNIT 7"/>
    <property type="match status" value="1"/>
</dbReference>
<keyword evidence="7" id="KW-0744">Spermatogenesis</keyword>
<feature type="non-terminal residue" evidence="19">
    <location>
        <position position="1"/>
    </location>
</feature>
<dbReference type="GO" id="GO:0007283">
    <property type="term" value="P:spermatogenesis"/>
    <property type="evidence" value="ECO:0007669"/>
    <property type="project" value="UniProtKB-KW"/>
</dbReference>
<dbReference type="Gene3D" id="3.10.620.30">
    <property type="match status" value="1"/>
</dbReference>
<dbReference type="GO" id="GO:0030154">
    <property type="term" value="P:cell differentiation"/>
    <property type="evidence" value="ECO:0007669"/>
    <property type="project" value="UniProtKB-KW"/>
</dbReference>